<feature type="domain" description="PKS/mFAS DH" evidence="10">
    <location>
        <begin position="1"/>
        <end position="216"/>
    </location>
</feature>
<keyword evidence="3" id="KW-0276">Fatty acid metabolism</keyword>
<sequence length="216" mass="24800">EMSGNQDLKFVINLSSEEYLSGHIIQEKIIFPATGYIFLAWRAFAKLLKANYEDLSIHLENICFKRITELLPNHNKEFRVSILNKSGDFEITENNEIVCSGVIQIARKISPDMLATDDSAKSKANILVQDDFYKILYLKEYDYQGLFRGVQNIDWDGSFAELKWNDNWICFLDTMLQIGILDLGSSLKELIVPVKLESAMMYPTIFKESFGGHHIT</sequence>
<dbReference type="PANTHER" id="PTHR43775:SF7">
    <property type="entry name" value="FATTY ACID SYNTHASE"/>
    <property type="match status" value="1"/>
</dbReference>
<comment type="caution">
    <text evidence="11">The sequence shown here is derived from an EMBL/GenBank/DDBJ whole genome shotgun (WGS) entry which is preliminary data.</text>
</comment>
<evidence type="ECO:0000256" key="6">
    <source>
        <dbReference type="ARBA" id="ARBA00023098"/>
    </source>
</evidence>
<keyword evidence="4" id="KW-0521">NADP</keyword>
<evidence type="ECO:0000256" key="3">
    <source>
        <dbReference type="ARBA" id="ARBA00022832"/>
    </source>
</evidence>
<dbReference type="OrthoDB" id="6432380at2759"/>
<accession>A0A8J2KMS4</accession>
<protein>
    <recommendedName>
        <fullName evidence="10">PKS/mFAS DH domain-containing protein</fullName>
    </recommendedName>
</protein>
<evidence type="ECO:0000256" key="8">
    <source>
        <dbReference type="ARBA" id="ARBA00023268"/>
    </source>
</evidence>
<evidence type="ECO:0000256" key="9">
    <source>
        <dbReference type="PROSITE-ProRule" id="PRU01363"/>
    </source>
</evidence>
<keyword evidence="7" id="KW-0275">Fatty acid biosynthesis</keyword>
<reference evidence="11" key="1">
    <citation type="submission" date="2021-06" db="EMBL/GenBank/DDBJ databases">
        <authorList>
            <person name="Hodson N. C."/>
            <person name="Mongue J. A."/>
            <person name="Jaron S. K."/>
        </authorList>
    </citation>
    <scope>NUCLEOTIDE SEQUENCE</scope>
</reference>
<dbReference type="GO" id="GO:0004312">
    <property type="term" value="F:fatty acid synthase activity"/>
    <property type="evidence" value="ECO:0007669"/>
    <property type="project" value="TreeGrafter"/>
</dbReference>
<dbReference type="Proteomes" id="UP000708208">
    <property type="component" value="Unassembled WGS sequence"/>
</dbReference>
<dbReference type="AlphaFoldDB" id="A0A8J2KMS4"/>
<dbReference type="InterPro" id="IPR049552">
    <property type="entry name" value="PKS_DH_N"/>
</dbReference>
<feature type="region of interest" description="C-terminal hotdog fold" evidence="9">
    <location>
        <begin position="124"/>
        <end position="216"/>
    </location>
</feature>
<keyword evidence="8" id="KW-0511">Multifunctional enzyme</keyword>
<evidence type="ECO:0000259" key="10">
    <source>
        <dbReference type="PROSITE" id="PS52019"/>
    </source>
</evidence>
<evidence type="ECO:0000256" key="2">
    <source>
        <dbReference type="ARBA" id="ARBA00022516"/>
    </source>
</evidence>
<evidence type="ECO:0000256" key="4">
    <source>
        <dbReference type="ARBA" id="ARBA00022857"/>
    </source>
</evidence>
<feature type="active site" description="Proton donor; for dehydratase activity" evidence="9">
    <location>
        <position position="173"/>
    </location>
</feature>
<keyword evidence="1" id="KW-0596">Phosphopantetheine</keyword>
<dbReference type="Pfam" id="PF21089">
    <property type="entry name" value="PKS_DH_N"/>
    <property type="match status" value="1"/>
</dbReference>
<keyword evidence="2" id="KW-0444">Lipid biosynthesis</keyword>
<feature type="region of interest" description="N-terminal hotdog fold" evidence="9">
    <location>
        <begin position="1"/>
        <end position="112"/>
    </location>
</feature>
<organism evidence="11 12">
    <name type="scientific">Allacma fusca</name>
    <dbReference type="NCBI Taxonomy" id="39272"/>
    <lineage>
        <taxon>Eukaryota</taxon>
        <taxon>Metazoa</taxon>
        <taxon>Ecdysozoa</taxon>
        <taxon>Arthropoda</taxon>
        <taxon>Hexapoda</taxon>
        <taxon>Collembola</taxon>
        <taxon>Symphypleona</taxon>
        <taxon>Sminthuridae</taxon>
        <taxon>Allacma</taxon>
    </lineage>
</organism>
<keyword evidence="12" id="KW-1185">Reference proteome</keyword>
<dbReference type="EMBL" id="CAJVCH010444180">
    <property type="protein sequence ID" value="CAG7819262.1"/>
    <property type="molecule type" value="Genomic_DNA"/>
</dbReference>
<keyword evidence="5" id="KW-0560">Oxidoreductase</keyword>
<evidence type="ECO:0000256" key="5">
    <source>
        <dbReference type="ARBA" id="ARBA00023002"/>
    </source>
</evidence>
<gene>
    <name evidence="11" type="ORF">AFUS01_LOCUS29723</name>
</gene>
<evidence type="ECO:0000313" key="11">
    <source>
        <dbReference type="EMBL" id="CAG7819262.1"/>
    </source>
</evidence>
<evidence type="ECO:0000256" key="7">
    <source>
        <dbReference type="ARBA" id="ARBA00023160"/>
    </source>
</evidence>
<dbReference type="PANTHER" id="PTHR43775">
    <property type="entry name" value="FATTY ACID SYNTHASE"/>
    <property type="match status" value="1"/>
</dbReference>
<feature type="non-terminal residue" evidence="11">
    <location>
        <position position="216"/>
    </location>
</feature>
<feature type="active site" description="Proton acceptor; for dehydratase activity" evidence="9">
    <location>
        <position position="23"/>
    </location>
</feature>
<dbReference type="InterPro" id="IPR049900">
    <property type="entry name" value="PKS_mFAS_DH"/>
</dbReference>
<dbReference type="InterPro" id="IPR050091">
    <property type="entry name" value="PKS_NRPS_Biosynth_Enz"/>
</dbReference>
<dbReference type="PROSITE" id="PS52019">
    <property type="entry name" value="PKS_MFAS_DH"/>
    <property type="match status" value="1"/>
</dbReference>
<dbReference type="GO" id="GO:0016491">
    <property type="term" value="F:oxidoreductase activity"/>
    <property type="evidence" value="ECO:0007669"/>
    <property type="project" value="UniProtKB-KW"/>
</dbReference>
<keyword evidence="6" id="KW-0443">Lipid metabolism</keyword>
<dbReference type="GO" id="GO:0006633">
    <property type="term" value="P:fatty acid biosynthetic process"/>
    <property type="evidence" value="ECO:0007669"/>
    <property type="project" value="UniProtKB-KW"/>
</dbReference>
<evidence type="ECO:0000313" key="12">
    <source>
        <dbReference type="Proteomes" id="UP000708208"/>
    </source>
</evidence>
<feature type="non-terminal residue" evidence="11">
    <location>
        <position position="1"/>
    </location>
</feature>
<name>A0A8J2KMS4_9HEXA</name>
<evidence type="ECO:0000256" key="1">
    <source>
        <dbReference type="ARBA" id="ARBA00022450"/>
    </source>
</evidence>
<proteinExistence type="predicted"/>